<proteinExistence type="inferred from homology"/>
<evidence type="ECO:0000256" key="3">
    <source>
        <dbReference type="ARBA" id="ARBA00022729"/>
    </source>
</evidence>
<protein>
    <submittedName>
        <fullName evidence="7">Zinc ABC transporter substrate-binding protein</fullName>
    </submittedName>
</protein>
<evidence type="ECO:0000256" key="6">
    <source>
        <dbReference type="SAM" id="SignalP"/>
    </source>
</evidence>
<dbReference type="InterPro" id="IPR050492">
    <property type="entry name" value="Bact_metal-bind_prot9"/>
</dbReference>
<feature type="signal peptide" evidence="6">
    <location>
        <begin position="1"/>
        <end position="25"/>
    </location>
</feature>
<dbReference type="PRINTS" id="PR00690">
    <property type="entry name" value="ADHESNFAMILY"/>
</dbReference>
<evidence type="ECO:0000256" key="5">
    <source>
        <dbReference type="SAM" id="MobiDB-lite"/>
    </source>
</evidence>
<dbReference type="SUPFAM" id="SSF53807">
    <property type="entry name" value="Helical backbone' metal receptor"/>
    <property type="match status" value="1"/>
</dbReference>
<reference evidence="7 8" key="1">
    <citation type="journal article" date="2019" name="Int. J. Syst. Evol. Microbiol.">
        <title>The Global Catalogue of Microorganisms (GCM) 10K type strain sequencing project: providing services to taxonomists for standard genome sequencing and annotation.</title>
        <authorList>
            <consortium name="The Broad Institute Genomics Platform"/>
            <consortium name="The Broad Institute Genome Sequencing Center for Infectious Disease"/>
            <person name="Wu L."/>
            <person name="Ma J."/>
        </authorList>
    </citation>
    <scope>NUCLEOTIDE SEQUENCE [LARGE SCALE GENOMIC DNA]</scope>
    <source>
        <strain evidence="7 8">JCM 3367</strain>
    </source>
</reference>
<comment type="caution">
    <text evidence="7">The sequence shown here is derived from an EMBL/GenBank/DDBJ whole genome shotgun (WGS) entry which is preliminary data.</text>
</comment>
<evidence type="ECO:0000256" key="2">
    <source>
        <dbReference type="ARBA" id="ARBA00022448"/>
    </source>
</evidence>
<dbReference type="PANTHER" id="PTHR42953">
    <property type="entry name" value="HIGH-AFFINITY ZINC UPTAKE SYSTEM PROTEIN ZNUA-RELATED"/>
    <property type="match status" value="1"/>
</dbReference>
<evidence type="ECO:0000256" key="1">
    <source>
        <dbReference type="ARBA" id="ARBA00011028"/>
    </source>
</evidence>
<dbReference type="InterPro" id="IPR006127">
    <property type="entry name" value="ZnuA-like"/>
</dbReference>
<accession>A0ABN3NPG8</accession>
<sequence length="309" mass="33324">MWYRSPRTAAALSCLAVLLPVTACAGKQVQSDPARVDVVAAFYPLQFVAERIGGGRVTVTNLTKAGAEPHDLELTPPQLEAVAAGELVVYLKGFQPAVDEAVKQAKGKRLNVAEAVPLTPATHEDEHAEEEGEHAGEELGVDPHLWLDTERYGALAAAIADQLAAADPDGAADYRARLLAFQKDLAGSHIKYEKGLRDCQRREIFTNHAAFGYLATRWKLKQIPISGLSPDQEPAPRRMAEIAAQAKQRGATTIFFETLVSPKVAETVARSSGAKTAVLDPIEGVTGDDDYFVVMNRNLATLREALSCK</sequence>
<dbReference type="PANTHER" id="PTHR42953:SF3">
    <property type="entry name" value="HIGH-AFFINITY ZINC UPTAKE SYSTEM PROTEIN ZNUA"/>
    <property type="match status" value="1"/>
</dbReference>
<organism evidence="7 8">
    <name type="scientific">Pilimelia columellifera subsp. columellifera</name>
    <dbReference type="NCBI Taxonomy" id="706583"/>
    <lineage>
        <taxon>Bacteria</taxon>
        <taxon>Bacillati</taxon>
        <taxon>Actinomycetota</taxon>
        <taxon>Actinomycetes</taxon>
        <taxon>Micromonosporales</taxon>
        <taxon>Micromonosporaceae</taxon>
        <taxon>Pilimelia</taxon>
    </lineage>
</organism>
<dbReference type="InterPro" id="IPR006128">
    <property type="entry name" value="Lipoprotein_PsaA-like"/>
</dbReference>
<keyword evidence="8" id="KW-1185">Reference proteome</keyword>
<dbReference type="RefSeq" id="WP_344173418.1">
    <property type="nucleotide sequence ID" value="NZ_BAAARY010000015.1"/>
</dbReference>
<dbReference type="Pfam" id="PF01297">
    <property type="entry name" value="ZnuA"/>
    <property type="match status" value="1"/>
</dbReference>
<dbReference type="Gene3D" id="3.40.50.1980">
    <property type="entry name" value="Nitrogenase molybdenum iron protein domain"/>
    <property type="match status" value="2"/>
</dbReference>
<dbReference type="InterPro" id="IPR006129">
    <property type="entry name" value="AdhesinB"/>
</dbReference>
<name>A0ABN3NPG8_9ACTN</name>
<dbReference type="PRINTS" id="PR00691">
    <property type="entry name" value="ADHESINB"/>
</dbReference>
<evidence type="ECO:0000256" key="4">
    <source>
        <dbReference type="RuleBase" id="RU003512"/>
    </source>
</evidence>
<keyword evidence="3 6" id="KW-0732">Signal</keyword>
<dbReference type="EMBL" id="BAAARY010000015">
    <property type="protein sequence ID" value="GAA2528519.1"/>
    <property type="molecule type" value="Genomic_DNA"/>
</dbReference>
<feature type="region of interest" description="Disordered" evidence="5">
    <location>
        <begin position="118"/>
        <end position="138"/>
    </location>
</feature>
<comment type="similarity">
    <text evidence="1 4">Belongs to the bacterial solute-binding protein 9 family.</text>
</comment>
<evidence type="ECO:0000313" key="7">
    <source>
        <dbReference type="EMBL" id="GAA2528519.1"/>
    </source>
</evidence>
<dbReference type="Proteomes" id="UP001499978">
    <property type="component" value="Unassembled WGS sequence"/>
</dbReference>
<feature type="chain" id="PRO_5047200949" evidence="6">
    <location>
        <begin position="26"/>
        <end position="309"/>
    </location>
</feature>
<evidence type="ECO:0000313" key="8">
    <source>
        <dbReference type="Proteomes" id="UP001499978"/>
    </source>
</evidence>
<keyword evidence="2 4" id="KW-0813">Transport</keyword>
<gene>
    <name evidence="7" type="ORF">GCM10010201_29430</name>
</gene>